<keyword evidence="3 5" id="KW-0862">Zinc</keyword>
<dbReference type="PROSITE" id="PS50103">
    <property type="entry name" value="ZF_C3H1"/>
    <property type="match status" value="2"/>
</dbReference>
<dbReference type="InterPro" id="IPR041686">
    <property type="entry name" value="Znf-CCCH_3"/>
</dbReference>
<feature type="compositionally biased region" description="Basic and acidic residues" evidence="6">
    <location>
        <begin position="354"/>
        <end position="389"/>
    </location>
</feature>
<feature type="domain" description="C3H1-type" evidence="7">
    <location>
        <begin position="92"/>
        <end position="119"/>
    </location>
</feature>
<evidence type="ECO:0000256" key="5">
    <source>
        <dbReference type="PROSITE-ProRule" id="PRU00723"/>
    </source>
</evidence>
<evidence type="ECO:0000256" key="1">
    <source>
        <dbReference type="ARBA" id="ARBA00022723"/>
    </source>
</evidence>
<evidence type="ECO:0000256" key="2">
    <source>
        <dbReference type="ARBA" id="ARBA00022771"/>
    </source>
</evidence>
<dbReference type="InterPro" id="IPR000571">
    <property type="entry name" value="Znf_CCCH"/>
</dbReference>
<feature type="compositionally biased region" description="Polar residues" evidence="6">
    <location>
        <begin position="336"/>
        <end position="349"/>
    </location>
</feature>
<evidence type="ECO:0000313" key="8">
    <source>
        <dbReference type="EMBL" id="CAD6341022.1"/>
    </source>
</evidence>
<dbReference type="GO" id="GO:0003677">
    <property type="term" value="F:DNA binding"/>
    <property type="evidence" value="ECO:0007669"/>
    <property type="project" value="UniProtKB-KW"/>
</dbReference>
<dbReference type="SUPFAM" id="SSF90229">
    <property type="entry name" value="CCCH zinc finger"/>
    <property type="match status" value="1"/>
</dbReference>
<gene>
    <name evidence="8" type="ORF">NCGR_LOCUS65120</name>
</gene>
<feature type="compositionally biased region" description="Basic and acidic residues" evidence="6">
    <location>
        <begin position="213"/>
        <end position="223"/>
    </location>
</feature>
<dbReference type="EMBL" id="CAJGYO010000107">
    <property type="protein sequence ID" value="CAD6341022.1"/>
    <property type="molecule type" value="Genomic_DNA"/>
</dbReference>
<feature type="compositionally biased region" description="Low complexity" evidence="6">
    <location>
        <begin position="202"/>
        <end position="211"/>
    </location>
</feature>
<comment type="caution">
    <text evidence="8">The sequence shown here is derived from an EMBL/GenBank/DDBJ whole genome shotgun (WGS) entry which is preliminary data.</text>
</comment>
<dbReference type="SMART" id="SM00356">
    <property type="entry name" value="ZnF_C3H1"/>
    <property type="match status" value="3"/>
</dbReference>
<dbReference type="AlphaFoldDB" id="A0A811SH78"/>
<evidence type="ECO:0000259" key="7">
    <source>
        <dbReference type="PROSITE" id="PS50103"/>
    </source>
</evidence>
<accession>A0A811SH78</accession>
<feature type="region of interest" description="Disordered" evidence="6">
    <location>
        <begin position="455"/>
        <end position="483"/>
    </location>
</feature>
<feature type="compositionally biased region" description="Basic residues" evidence="6">
    <location>
        <begin position="410"/>
        <end position="426"/>
    </location>
</feature>
<dbReference type="GO" id="GO:0003729">
    <property type="term" value="F:mRNA binding"/>
    <property type="evidence" value="ECO:0007669"/>
    <property type="project" value="TreeGrafter"/>
</dbReference>
<dbReference type="Pfam" id="PF15663">
    <property type="entry name" value="zf-CCCH_3"/>
    <property type="match status" value="1"/>
</dbReference>
<keyword evidence="9" id="KW-1185">Reference proteome</keyword>
<feature type="region of interest" description="Disordered" evidence="6">
    <location>
        <begin position="332"/>
        <end position="432"/>
    </location>
</feature>
<dbReference type="Gene3D" id="4.10.1000.10">
    <property type="entry name" value="Zinc finger, CCCH-type"/>
    <property type="match status" value="2"/>
</dbReference>
<proteinExistence type="predicted"/>
<evidence type="ECO:0000256" key="6">
    <source>
        <dbReference type="SAM" id="MobiDB-lite"/>
    </source>
</evidence>
<dbReference type="PANTHER" id="PTHR15725:SF22">
    <property type="entry name" value="ZINC FINGER CCCH DOMAIN-CONTAINING PROTEIN 34"/>
    <property type="match status" value="1"/>
</dbReference>
<name>A0A811SH78_9POAL</name>
<organism evidence="8 9">
    <name type="scientific">Miscanthus lutarioriparius</name>
    <dbReference type="NCBI Taxonomy" id="422564"/>
    <lineage>
        <taxon>Eukaryota</taxon>
        <taxon>Viridiplantae</taxon>
        <taxon>Streptophyta</taxon>
        <taxon>Embryophyta</taxon>
        <taxon>Tracheophyta</taxon>
        <taxon>Spermatophyta</taxon>
        <taxon>Magnoliopsida</taxon>
        <taxon>Liliopsida</taxon>
        <taxon>Poales</taxon>
        <taxon>Poaceae</taxon>
        <taxon>PACMAD clade</taxon>
        <taxon>Panicoideae</taxon>
        <taxon>Andropogonodae</taxon>
        <taxon>Andropogoneae</taxon>
        <taxon>Saccharinae</taxon>
        <taxon>Miscanthus</taxon>
    </lineage>
</organism>
<feature type="zinc finger region" description="C3H1-type" evidence="5">
    <location>
        <begin position="15"/>
        <end position="44"/>
    </location>
</feature>
<keyword evidence="4" id="KW-0238">DNA-binding</keyword>
<feature type="region of interest" description="Disordered" evidence="6">
    <location>
        <begin position="154"/>
        <end position="185"/>
    </location>
</feature>
<feature type="domain" description="C3H1-type" evidence="7">
    <location>
        <begin position="15"/>
        <end position="44"/>
    </location>
</feature>
<feature type="region of interest" description="Disordered" evidence="6">
    <location>
        <begin position="202"/>
        <end position="227"/>
    </location>
</feature>
<dbReference type="Proteomes" id="UP000604825">
    <property type="component" value="Unassembled WGS sequence"/>
</dbReference>
<dbReference type="GO" id="GO:0008270">
    <property type="term" value="F:zinc ion binding"/>
    <property type="evidence" value="ECO:0007669"/>
    <property type="project" value="UniProtKB-KW"/>
</dbReference>
<evidence type="ECO:0000313" key="9">
    <source>
        <dbReference type="Proteomes" id="UP000604825"/>
    </source>
</evidence>
<keyword evidence="1 5" id="KW-0479">Metal-binding</keyword>
<dbReference type="InterPro" id="IPR036855">
    <property type="entry name" value="Znf_CCCH_sf"/>
</dbReference>
<dbReference type="OrthoDB" id="5395350at2759"/>
<sequence>MEPVAAEEGEDLRWRRSNTDCVSFLASRFACTKGANCEFRHCEGARFNQSCWYWFPGNCVNPSCTFRHPPLESINRTKPLADPPLSYASASIKAANPCYFYYNSYCKKGDNCPFLHEPITRNDVVGISSGALTSNLAKNSNPAGNEMIESSKDALANPCQGSPDRTKDYQSGLPASSSPKHNGLILNAPQTTIDTVGYMKSSTLSDQSSEDSAIEHAEQDISRDSSPGFDVLVDDGLSNMIDLEHQSTQERDTEMLHVKHRVGDSIVYGLDYHDAEYKEQGLHGFEHGSCLDYFEGVQGHDCLTTSGHILHNRINLVNPSCEEHVPRFFNPRSLMGSHSGSDHQNSQIGRISKRPPERRGAKGNNDRNKRCRIHEARNGSEEIDTRPTHDMQNSLRGDCSPPLACATFRGQKKRSKRKQRHVRSARSSKYSTAKVKHLVSEDFMGPKTLAQIKEEKCRSKSSASHPTVHMPHGRSSSNDFEGPKSLSELLKVKGRTSVDRESCCSKYLQHDQLGQNSE</sequence>
<dbReference type="Pfam" id="PF14608">
    <property type="entry name" value="zf-CCCH_2"/>
    <property type="match status" value="1"/>
</dbReference>
<reference evidence="8" key="1">
    <citation type="submission" date="2020-10" db="EMBL/GenBank/DDBJ databases">
        <authorList>
            <person name="Han B."/>
            <person name="Lu T."/>
            <person name="Zhao Q."/>
            <person name="Huang X."/>
            <person name="Zhao Y."/>
        </authorList>
    </citation>
    <scope>NUCLEOTIDE SEQUENCE</scope>
</reference>
<feature type="zinc finger region" description="C3H1-type" evidence="5">
    <location>
        <begin position="92"/>
        <end position="119"/>
    </location>
</feature>
<keyword evidence="2 5" id="KW-0863">Zinc-finger</keyword>
<evidence type="ECO:0000256" key="4">
    <source>
        <dbReference type="ARBA" id="ARBA00023125"/>
    </source>
</evidence>
<dbReference type="PANTHER" id="PTHR15725">
    <property type="entry name" value="ZN-FINGER, C-X8-C-X5-C-X3-H TYPE-CONTAINING"/>
    <property type="match status" value="1"/>
</dbReference>
<evidence type="ECO:0000256" key="3">
    <source>
        <dbReference type="ARBA" id="ARBA00022833"/>
    </source>
</evidence>
<protein>
    <recommendedName>
        <fullName evidence="7">C3H1-type domain-containing protein</fullName>
    </recommendedName>
</protein>